<reference evidence="9 10" key="1">
    <citation type="submission" date="2013-06" db="EMBL/GenBank/DDBJ databases">
        <title>Whole genome shotgun sequence of Bacillus selenatarsenatis SF-1.</title>
        <authorList>
            <person name="Kuroda M."/>
            <person name="Sei K."/>
            <person name="Yamashita M."/>
            <person name="Ike M."/>
        </authorList>
    </citation>
    <scope>NUCLEOTIDE SEQUENCE [LARGE SCALE GENOMIC DNA]</scope>
    <source>
        <strain evidence="9 10">SF-1</strain>
    </source>
</reference>
<dbReference type="GO" id="GO:1903785">
    <property type="term" value="P:L-valine transmembrane transport"/>
    <property type="evidence" value="ECO:0007669"/>
    <property type="project" value="TreeGrafter"/>
</dbReference>
<evidence type="ECO:0000256" key="8">
    <source>
        <dbReference type="SAM" id="Phobius"/>
    </source>
</evidence>
<evidence type="ECO:0000256" key="3">
    <source>
        <dbReference type="ARBA" id="ARBA00022448"/>
    </source>
</evidence>
<feature type="transmembrane region" description="Helical" evidence="8">
    <location>
        <begin position="21"/>
        <end position="39"/>
    </location>
</feature>
<organism evidence="9 10">
    <name type="scientific">Mesobacillus selenatarsenatis (strain DSM 18680 / JCM 14380 / FERM P-15431 / SF-1)</name>
    <dbReference type="NCBI Taxonomy" id="1321606"/>
    <lineage>
        <taxon>Bacteria</taxon>
        <taxon>Bacillati</taxon>
        <taxon>Bacillota</taxon>
        <taxon>Bacilli</taxon>
        <taxon>Bacillales</taxon>
        <taxon>Bacillaceae</taxon>
        <taxon>Mesobacillus</taxon>
    </lineage>
</organism>
<protein>
    <submittedName>
        <fullName evidence="9">Branched-chain amino acid transporter</fullName>
    </submittedName>
</protein>
<gene>
    <name evidence="9" type="ORF">SAMD00020551_3222</name>
</gene>
<feature type="transmembrane region" description="Helical" evidence="8">
    <location>
        <begin position="212"/>
        <end position="229"/>
    </location>
</feature>
<sequence length="242" mass="25770">MESTLVVKQATDFKRGIQSGISIAIGYMPVALTFGLIAKTTGLALGETVMMSMLVFAGAAQYISLSLLAQGIGIFEVILTTFIVNIRHFLMSASLNEKAEEDSVGARMGYSFGITDETFSVAATREGTVNARYMFGLNLTAYSSWVVFSGLGFLIGAGLPQTLQESMSVALYAMFVGLLVPSMKSNVKVVFLAALAAAFNSIFTMAELMSTGWAIVLATLLSAILVEAVETFKKGRGTETDE</sequence>
<evidence type="ECO:0000256" key="4">
    <source>
        <dbReference type="ARBA" id="ARBA00022475"/>
    </source>
</evidence>
<feature type="transmembrane region" description="Helical" evidence="8">
    <location>
        <begin position="163"/>
        <end position="180"/>
    </location>
</feature>
<dbReference type="InterPro" id="IPR011606">
    <property type="entry name" value="Brnchd-chn_aa_trnsp_permease"/>
</dbReference>
<evidence type="ECO:0000256" key="6">
    <source>
        <dbReference type="ARBA" id="ARBA00022989"/>
    </source>
</evidence>
<dbReference type="AlphaFoldDB" id="A0A0A8XA72"/>
<comment type="similarity">
    <text evidence="2">Belongs to the AzlC family.</text>
</comment>
<comment type="subcellular location">
    <subcellularLocation>
        <location evidence="1">Cell membrane</location>
        <topology evidence="1">Multi-pass membrane protein</topology>
    </subcellularLocation>
</comment>
<evidence type="ECO:0000256" key="7">
    <source>
        <dbReference type="ARBA" id="ARBA00023136"/>
    </source>
</evidence>
<comment type="caution">
    <text evidence="9">The sequence shown here is derived from an EMBL/GenBank/DDBJ whole genome shotgun (WGS) entry which is preliminary data.</text>
</comment>
<feature type="transmembrane region" description="Helical" evidence="8">
    <location>
        <begin position="135"/>
        <end position="157"/>
    </location>
</feature>
<dbReference type="STRING" id="1321606.SAMD00020551_3222"/>
<dbReference type="OrthoDB" id="3177005at2"/>
<keyword evidence="7 8" id="KW-0472">Membrane</keyword>
<evidence type="ECO:0000256" key="2">
    <source>
        <dbReference type="ARBA" id="ARBA00010735"/>
    </source>
</evidence>
<feature type="transmembrane region" description="Helical" evidence="8">
    <location>
        <begin position="59"/>
        <end position="84"/>
    </location>
</feature>
<dbReference type="PANTHER" id="PTHR34979:SF1">
    <property type="entry name" value="INNER MEMBRANE PROTEIN YGAZ"/>
    <property type="match status" value="1"/>
</dbReference>
<dbReference type="Pfam" id="PF03591">
    <property type="entry name" value="AzlC"/>
    <property type="match status" value="1"/>
</dbReference>
<dbReference type="Proteomes" id="UP000031014">
    <property type="component" value="Unassembled WGS sequence"/>
</dbReference>
<keyword evidence="10" id="KW-1185">Reference proteome</keyword>
<dbReference type="PANTHER" id="PTHR34979">
    <property type="entry name" value="INNER MEMBRANE PROTEIN YGAZ"/>
    <property type="match status" value="1"/>
</dbReference>
<keyword evidence="6 8" id="KW-1133">Transmembrane helix</keyword>
<evidence type="ECO:0000313" key="10">
    <source>
        <dbReference type="Proteomes" id="UP000031014"/>
    </source>
</evidence>
<dbReference type="EMBL" id="BASE01000072">
    <property type="protein sequence ID" value="GAM15066.1"/>
    <property type="molecule type" value="Genomic_DNA"/>
</dbReference>
<proteinExistence type="inferred from homology"/>
<accession>A0A0A8XA72</accession>
<evidence type="ECO:0000256" key="5">
    <source>
        <dbReference type="ARBA" id="ARBA00022692"/>
    </source>
</evidence>
<keyword evidence="5 8" id="KW-0812">Transmembrane</keyword>
<dbReference type="GO" id="GO:0005886">
    <property type="term" value="C:plasma membrane"/>
    <property type="evidence" value="ECO:0007669"/>
    <property type="project" value="UniProtKB-SubCell"/>
</dbReference>
<keyword evidence="3" id="KW-0813">Transport</keyword>
<evidence type="ECO:0000313" key="9">
    <source>
        <dbReference type="EMBL" id="GAM15066.1"/>
    </source>
</evidence>
<keyword evidence="4" id="KW-1003">Cell membrane</keyword>
<feature type="transmembrane region" description="Helical" evidence="8">
    <location>
        <begin position="187"/>
        <end position="206"/>
    </location>
</feature>
<dbReference type="RefSeq" id="WP_041966751.1">
    <property type="nucleotide sequence ID" value="NZ_BASE01000072.1"/>
</dbReference>
<evidence type="ECO:0000256" key="1">
    <source>
        <dbReference type="ARBA" id="ARBA00004651"/>
    </source>
</evidence>
<name>A0A0A8XA72_MESS1</name>